<evidence type="ECO:0000256" key="1">
    <source>
        <dbReference type="ARBA" id="ARBA00001946"/>
    </source>
</evidence>
<dbReference type="Pfam" id="PF19279">
    <property type="entry name" value="YegS_C"/>
    <property type="match status" value="1"/>
</dbReference>
<sequence>MAQLRLGRTRVLANPVARSGRGAAAAERVQRFFDAHPSATTSFSLSLTKRAGHAGELASTMDEVDTLIVLGGDGIIHEAVNGLMRLPHHSRPDLAVIPMGSGNDFARTIHASINDPERALDQIISGRRRRIDLEAVTSDTGASAYVVQTLSFGLDAAIALDTTRRRARNTSQRGSALFATSGIRILSSSSKGYRSRLTLDNDAPLELQSIVMAVQNGPSYGGGFRICPDASPADGLLDICFNVSIPSTPRLLGLLALARLGWHTHSRAVRLGSVERVHVEFPDEEPPCQVDGEPLRGTSFDIHVVPHALDIIVPATCP</sequence>
<dbReference type="AlphaFoldDB" id="E1QZS8"/>
<dbReference type="EMBL" id="CP002106">
    <property type="protein sequence ID" value="ADK67892.1"/>
    <property type="molecule type" value="Genomic_DNA"/>
</dbReference>
<dbReference type="GO" id="GO:0008654">
    <property type="term" value="P:phospholipid biosynthetic process"/>
    <property type="evidence" value="ECO:0007669"/>
    <property type="project" value="UniProtKB-KW"/>
</dbReference>
<keyword evidence="8" id="KW-1208">Phospholipid metabolism</keyword>
<comment type="similarity">
    <text evidence="2">Belongs to the diacylglycerol/lipid kinase family.</text>
</comment>
<dbReference type="InterPro" id="IPR017438">
    <property type="entry name" value="ATP-NAD_kinase_N"/>
</dbReference>
<dbReference type="Gene3D" id="3.40.50.10330">
    <property type="entry name" value="Probable inorganic polyphosphate/atp-NAD kinase, domain 1"/>
    <property type="match status" value="1"/>
</dbReference>
<keyword evidence="7" id="KW-0594">Phospholipid biosynthesis</keyword>
<evidence type="ECO:0000313" key="11">
    <source>
        <dbReference type="Proteomes" id="UP000000333"/>
    </source>
</evidence>
<dbReference type="InterPro" id="IPR016064">
    <property type="entry name" value="NAD/diacylglycerol_kinase_sf"/>
</dbReference>
<evidence type="ECO:0000256" key="8">
    <source>
        <dbReference type="ARBA" id="ARBA00023264"/>
    </source>
</evidence>
<evidence type="ECO:0000256" key="5">
    <source>
        <dbReference type="ARBA" id="ARBA00022777"/>
    </source>
</evidence>
<evidence type="ECO:0000313" key="10">
    <source>
        <dbReference type="EMBL" id="ADK67892.1"/>
    </source>
</evidence>
<dbReference type="Gene3D" id="2.60.200.40">
    <property type="match status" value="1"/>
</dbReference>
<evidence type="ECO:0000256" key="7">
    <source>
        <dbReference type="ARBA" id="ARBA00023209"/>
    </source>
</evidence>
<evidence type="ECO:0000256" key="2">
    <source>
        <dbReference type="ARBA" id="ARBA00005983"/>
    </source>
</evidence>
<dbReference type="OrthoDB" id="142078at2"/>
<evidence type="ECO:0000259" key="9">
    <source>
        <dbReference type="PROSITE" id="PS50146"/>
    </source>
</evidence>
<evidence type="ECO:0000256" key="4">
    <source>
        <dbReference type="ARBA" id="ARBA00022741"/>
    </source>
</evidence>
<dbReference type="HOGENOM" id="CLU_045532_0_1_11"/>
<keyword evidence="4" id="KW-0547">Nucleotide-binding</keyword>
<keyword evidence="7" id="KW-0443">Lipid metabolism</keyword>
<dbReference type="Pfam" id="PF00781">
    <property type="entry name" value="DAGK_cat"/>
    <property type="match status" value="1"/>
</dbReference>
<comment type="cofactor">
    <cofactor evidence="1">
        <name>Mg(2+)</name>
        <dbReference type="ChEBI" id="CHEBI:18420"/>
    </cofactor>
</comment>
<reference evidence="10 11" key="1">
    <citation type="journal article" date="2010" name="Stand. Genomic Sci.">
        <title>Complete genome sequence of Olsenella uli type strain (VPI D76D-27C).</title>
        <authorList>
            <person name="Goker M."/>
            <person name="Held B."/>
            <person name="Lucas S."/>
            <person name="Nolan M."/>
            <person name="Yasawong M."/>
            <person name="Glavina Del Rio T."/>
            <person name="Tice H."/>
            <person name="Cheng J.F."/>
            <person name="Bruce D."/>
            <person name="Detter J.C."/>
            <person name="Tapia R."/>
            <person name="Han C."/>
            <person name="Goodwin L."/>
            <person name="Pitluck S."/>
            <person name="Liolios K."/>
            <person name="Ivanova N."/>
            <person name="Mavromatis K."/>
            <person name="Mikhailova N."/>
            <person name="Pati A."/>
            <person name="Chen A."/>
            <person name="Palaniappan K."/>
            <person name="Land M."/>
            <person name="Hauser L."/>
            <person name="Chang Y.J."/>
            <person name="Jeffries C.D."/>
            <person name="Rohde M."/>
            <person name="Sikorski J."/>
            <person name="Pukall R."/>
            <person name="Woyke T."/>
            <person name="Bristow J."/>
            <person name="Eisen J.A."/>
            <person name="Markowitz V."/>
            <person name="Hugenholtz P."/>
            <person name="Kyrpides N.C."/>
            <person name="Klenk H.P."/>
            <person name="Lapidus A."/>
        </authorList>
    </citation>
    <scope>NUCLEOTIDE SEQUENCE [LARGE SCALE GENOMIC DNA]</scope>
    <source>
        <strain evidence="11">ATCC 49627 / DSM 7084 / CIP 109912 / JCM 12494 / NCIMB 702895 / VPI D76D-27C</strain>
    </source>
</reference>
<dbReference type="InterPro" id="IPR001206">
    <property type="entry name" value="Diacylglycerol_kinase_cat_dom"/>
</dbReference>
<evidence type="ECO:0000256" key="6">
    <source>
        <dbReference type="ARBA" id="ARBA00022840"/>
    </source>
</evidence>
<organism evidence="10 11">
    <name type="scientific">Olsenella uli (strain ATCC 49627 / DSM 7084 / CCUG 31166 / CIP 109912 / JCM 12494 / LMG 11480 / NCIMB 702895 / VPI D76D-27C)</name>
    <name type="common">Lactobacillus uli</name>
    <dbReference type="NCBI Taxonomy" id="633147"/>
    <lineage>
        <taxon>Bacteria</taxon>
        <taxon>Bacillati</taxon>
        <taxon>Actinomycetota</taxon>
        <taxon>Coriobacteriia</taxon>
        <taxon>Coriobacteriales</taxon>
        <taxon>Atopobiaceae</taxon>
        <taxon>Olsenella</taxon>
    </lineage>
</organism>
<keyword evidence="11" id="KW-1185">Reference proteome</keyword>
<dbReference type="GO" id="GO:0016301">
    <property type="term" value="F:kinase activity"/>
    <property type="evidence" value="ECO:0007669"/>
    <property type="project" value="UniProtKB-KW"/>
</dbReference>
<dbReference type="GeneID" id="78512198"/>
<dbReference type="NCBIfam" id="TIGR00147">
    <property type="entry name" value="YegS/Rv2252/BmrU family lipid kinase"/>
    <property type="match status" value="1"/>
</dbReference>
<keyword evidence="3" id="KW-0808">Transferase</keyword>
<dbReference type="KEGG" id="ols:Olsu_0779"/>
<dbReference type="PANTHER" id="PTHR12358:SF54">
    <property type="entry name" value="SPHINGOSINE KINASE RELATED PROTEIN"/>
    <property type="match status" value="1"/>
</dbReference>
<dbReference type="PANTHER" id="PTHR12358">
    <property type="entry name" value="SPHINGOSINE KINASE"/>
    <property type="match status" value="1"/>
</dbReference>
<protein>
    <submittedName>
        <fullName evidence="10">Diacylglycerol kinase catalytic region</fullName>
    </submittedName>
</protein>
<keyword evidence="7" id="KW-0444">Lipid biosynthesis</keyword>
<proteinExistence type="inferred from homology"/>
<feature type="domain" description="DAGKc" evidence="9">
    <location>
        <begin position="4"/>
        <end position="140"/>
    </location>
</feature>
<dbReference type="InterPro" id="IPR050187">
    <property type="entry name" value="Lipid_Phosphate_FormReg"/>
</dbReference>
<dbReference type="Proteomes" id="UP000000333">
    <property type="component" value="Chromosome"/>
</dbReference>
<dbReference type="SMART" id="SM00046">
    <property type="entry name" value="DAGKc"/>
    <property type="match status" value="1"/>
</dbReference>
<dbReference type="InterPro" id="IPR005218">
    <property type="entry name" value="Diacylglycerol/lipid_kinase"/>
</dbReference>
<dbReference type="STRING" id="633147.Olsu_0779"/>
<dbReference type="eggNOG" id="COG1597">
    <property type="taxonomic scope" value="Bacteria"/>
</dbReference>
<accession>E1QZS8</accession>
<dbReference type="GO" id="GO:0005524">
    <property type="term" value="F:ATP binding"/>
    <property type="evidence" value="ECO:0007669"/>
    <property type="project" value="UniProtKB-KW"/>
</dbReference>
<gene>
    <name evidence="10" type="ordered locus">Olsu_0779</name>
</gene>
<dbReference type="RefSeq" id="WP_013251644.1">
    <property type="nucleotide sequence ID" value="NC_014363.1"/>
</dbReference>
<dbReference type="InterPro" id="IPR045540">
    <property type="entry name" value="YegS/DAGK_C"/>
</dbReference>
<name>E1QZS8_OLSUV</name>
<dbReference type="SUPFAM" id="SSF111331">
    <property type="entry name" value="NAD kinase/diacylglycerol kinase-like"/>
    <property type="match status" value="1"/>
</dbReference>
<evidence type="ECO:0000256" key="3">
    <source>
        <dbReference type="ARBA" id="ARBA00022679"/>
    </source>
</evidence>
<dbReference type="PROSITE" id="PS50146">
    <property type="entry name" value="DAGK"/>
    <property type="match status" value="1"/>
</dbReference>
<keyword evidence="6" id="KW-0067">ATP-binding</keyword>
<keyword evidence="5 10" id="KW-0418">Kinase</keyword>